<dbReference type="GO" id="GO:0019900">
    <property type="term" value="F:kinase binding"/>
    <property type="evidence" value="ECO:0007669"/>
    <property type="project" value="InterPro"/>
</dbReference>
<evidence type="ECO:0000256" key="1">
    <source>
        <dbReference type="ARBA" id="ARBA00022737"/>
    </source>
</evidence>
<feature type="domain" description="EF-hand" evidence="3">
    <location>
        <begin position="9"/>
        <end position="44"/>
    </location>
</feature>
<dbReference type="SMART" id="SM00054">
    <property type="entry name" value="EFh"/>
    <property type="match status" value="4"/>
</dbReference>
<organism evidence="4">
    <name type="scientific">Eutreptiella gymnastica</name>
    <dbReference type="NCBI Taxonomy" id="73025"/>
    <lineage>
        <taxon>Eukaryota</taxon>
        <taxon>Discoba</taxon>
        <taxon>Euglenozoa</taxon>
        <taxon>Euglenida</taxon>
        <taxon>Spirocuta</taxon>
        <taxon>Euglenophyceae</taxon>
        <taxon>Eutreptiales</taxon>
        <taxon>Eutreptiaceae</taxon>
        <taxon>Eutreptiella</taxon>
    </lineage>
</organism>
<dbReference type="SUPFAM" id="SSF47473">
    <property type="entry name" value="EF-hand"/>
    <property type="match status" value="2"/>
</dbReference>
<dbReference type="AlphaFoldDB" id="A0A7S4GIM2"/>
<dbReference type="Pfam" id="PF13405">
    <property type="entry name" value="EF-hand_6"/>
    <property type="match status" value="1"/>
</dbReference>
<feature type="domain" description="EF-hand" evidence="3">
    <location>
        <begin position="180"/>
        <end position="215"/>
    </location>
</feature>
<proteinExistence type="predicted"/>
<dbReference type="InterPro" id="IPR011992">
    <property type="entry name" value="EF-hand-dom_pair"/>
</dbReference>
<dbReference type="Pfam" id="PF13499">
    <property type="entry name" value="EF-hand_7"/>
    <property type="match status" value="1"/>
</dbReference>
<dbReference type="GO" id="GO:0005509">
    <property type="term" value="F:calcium ion binding"/>
    <property type="evidence" value="ECO:0007669"/>
    <property type="project" value="InterPro"/>
</dbReference>
<dbReference type="PRINTS" id="PR00450">
    <property type="entry name" value="RECOVERIN"/>
</dbReference>
<name>A0A7S4GIM2_9EUGL</name>
<dbReference type="InterPro" id="IPR002048">
    <property type="entry name" value="EF_hand_dom"/>
</dbReference>
<evidence type="ECO:0000259" key="3">
    <source>
        <dbReference type="PROSITE" id="PS50222"/>
    </source>
</evidence>
<dbReference type="PANTHER" id="PTHR23056">
    <property type="entry name" value="CALCINEURIN B"/>
    <property type="match status" value="1"/>
</dbReference>
<reference evidence="4" key="1">
    <citation type="submission" date="2021-01" db="EMBL/GenBank/DDBJ databases">
        <authorList>
            <person name="Corre E."/>
            <person name="Pelletier E."/>
            <person name="Niang G."/>
            <person name="Scheremetjew M."/>
            <person name="Finn R."/>
            <person name="Kale V."/>
            <person name="Holt S."/>
            <person name="Cochrane G."/>
            <person name="Meng A."/>
            <person name="Brown T."/>
            <person name="Cohen L."/>
        </authorList>
    </citation>
    <scope>NUCLEOTIDE SEQUENCE</scope>
    <source>
        <strain evidence="4">CCMP1594</strain>
    </source>
</reference>
<dbReference type="CDD" id="cd00051">
    <property type="entry name" value="EFh"/>
    <property type="match status" value="2"/>
</dbReference>
<dbReference type="EMBL" id="HBJA01143860">
    <property type="protein sequence ID" value="CAE0838132.1"/>
    <property type="molecule type" value="Transcribed_RNA"/>
</dbReference>
<dbReference type="Pfam" id="PF00036">
    <property type="entry name" value="EF-hand_1"/>
    <property type="match status" value="1"/>
</dbReference>
<dbReference type="PROSITE" id="PS00018">
    <property type="entry name" value="EF_HAND_1"/>
    <property type="match status" value="4"/>
</dbReference>
<feature type="domain" description="EF-hand" evidence="3">
    <location>
        <begin position="139"/>
        <end position="174"/>
    </location>
</feature>
<sequence length="255" mass="28744">MERGQPSKEECENIRKHFARHDSDGDGVISTSEFNVMLKRMGVLLSASDEKRLFDAMDQDKSGRIEINEFFAHYHTILALEKRAEEKQVENLRQKTSFSTEEIKAMYANFKRIACTGKDDGLIDMKEFRQMMVDSDAHRNVVFYDALFRMFDRDNSGDIDFSEFVSALAVYHGKTAGAHSPDVRAKFFFGIYDGDNDGYISKEDLRTVLTNCLAANEVQCGANDIMKLVDNTFAGISGASNGKMDFAAFKAAKNN</sequence>
<protein>
    <recommendedName>
        <fullName evidence="3">EF-hand domain-containing protein</fullName>
    </recommendedName>
</protein>
<dbReference type="PROSITE" id="PS50222">
    <property type="entry name" value="EF_HAND_2"/>
    <property type="match status" value="4"/>
</dbReference>
<evidence type="ECO:0000313" key="4">
    <source>
        <dbReference type="EMBL" id="CAE0838132.1"/>
    </source>
</evidence>
<keyword evidence="2" id="KW-0106">Calcium</keyword>
<dbReference type="InterPro" id="IPR018247">
    <property type="entry name" value="EF_Hand_1_Ca_BS"/>
</dbReference>
<dbReference type="GO" id="GO:0019722">
    <property type="term" value="P:calcium-mediated signaling"/>
    <property type="evidence" value="ECO:0007669"/>
    <property type="project" value="InterPro"/>
</dbReference>
<evidence type="ECO:0000256" key="2">
    <source>
        <dbReference type="ARBA" id="ARBA00022837"/>
    </source>
</evidence>
<accession>A0A7S4GIM2</accession>
<dbReference type="InterPro" id="IPR045198">
    <property type="entry name" value="CNBL1-10"/>
</dbReference>
<dbReference type="Gene3D" id="1.10.238.10">
    <property type="entry name" value="EF-hand"/>
    <property type="match status" value="2"/>
</dbReference>
<keyword evidence="1" id="KW-0677">Repeat</keyword>
<feature type="domain" description="EF-hand" evidence="3">
    <location>
        <begin position="45"/>
        <end position="80"/>
    </location>
</feature>
<dbReference type="PANTHER" id="PTHR23056:SF110">
    <property type="entry name" value="CALMODULIN"/>
    <property type="match status" value="1"/>
</dbReference>
<gene>
    <name evidence="4" type="ORF">EGYM00163_LOCUS49504</name>
</gene>